<accession>W9RFP1</accession>
<feature type="region of interest" description="Disordered" evidence="1">
    <location>
        <begin position="17"/>
        <end position="52"/>
    </location>
</feature>
<proteinExistence type="predicted"/>
<sequence length="126" mass="13701">MSSSAFRACRFLLAPTKSAAASPATKPKPKPKPKGESAQTDRRPGGLQKPVQVSPTLASFLGASQSSRANAVKQIWAHIKLHSLQNPANKREIHCDGKLKSLFDGRDKINFLEVSKLLNAHFVKTN</sequence>
<dbReference type="InterPro" id="IPR036885">
    <property type="entry name" value="SWIB_MDM2_dom_sf"/>
</dbReference>
<feature type="domain" description="DM2" evidence="2">
    <location>
        <begin position="46"/>
        <end position="124"/>
    </location>
</feature>
<evidence type="ECO:0000259" key="2">
    <source>
        <dbReference type="PROSITE" id="PS51925"/>
    </source>
</evidence>
<dbReference type="STRING" id="981085.W9RFP1"/>
<evidence type="ECO:0000256" key="1">
    <source>
        <dbReference type="SAM" id="MobiDB-lite"/>
    </source>
</evidence>
<dbReference type="Proteomes" id="UP000030645">
    <property type="component" value="Unassembled WGS sequence"/>
</dbReference>
<dbReference type="EMBL" id="KE344611">
    <property type="protein sequence ID" value="EXB70626.1"/>
    <property type="molecule type" value="Genomic_DNA"/>
</dbReference>
<evidence type="ECO:0000313" key="3">
    <source>
        <dbReference type="EMBL" id="EXB70626.1"/>
    </source>
</evidence>
<organism evidence="3 4">
    <name type="scientific">Morus notabilis</name>
    <dbReference type="NCBI Taxonomy" id="981085"/>
    <lineage>
        <taxon>Eukaryota</taxon>
        <taxon>Viridiplantae</taxon>
        <taxon>Streptophyta</taxon>
        <taxon>Embryophyta</taxon>
        <taxon>Tracheophyta</taxon>
        <taxon>Spermatophyta</taxon>
        <taxon>Magnoliopsida</taxon>
        <taxon>eudicotyledons</taxon>
        <taxon>Gunneridae</taxon>
        <taxon>Pentapetalae</taxon>
        <taxon>rosids</taxon>
        <taxon>fabids</taxon>
        <taxon>Rosales</taxon>
        <taxon>Moraceae</taxon>
        <taxon>Moreae</taxon>
        <taxon>Morus</taxon>
    </lineage>
</organism>
<keyword evidence="4" id="KW-1185">Reference proteome</keyword>
<dbReference type="CDD" id="cd10567">
    <property type="entry name" value="SWIB-MDM2_like"/>
    <property type="match status" value="1"/>
</dbReference>
<dbReference type="SUPFAM" id="SSF47592">
    <property type="entry name" value="SWIB/MDM2 domain"/>
    <property type="match status" value="1"/>
</dbReference>
<dbReference type="PANTHER" id="PTHR13844">
    <property type="entry name" value="SWI/SNF-RELATED MATRIX-ASSOCIATED ACTIN-DEPENDENT REGULATOR OF CHROMATIN SUBFAMILY D"/>
    <property type="match status" value="1"/>
</dbReference>
<dbReference type="PROSITE" id="PS51925">
    <property type="entry name" value="SWIB_MDM2"/>
    <property type="match status" value="1"/>
</dbReference>
<dbReference type="InterPro" id="IPR019835">
    <property type="entry name" value="SWIB_domain"/>
</dbReference>
<dbReference type="eggNOG" id="KOG1946">
    <property type="taxonomic scope" value="Eukaryota"/>
</dbReference>
<dbReference type="Gene3D" id="1.10.245.10">
    <property type="entry name" value="SWIB/MDM2 domain"/>
    <property type="match status" value="1"/>
</dbReference>
<gene>
    <name evidence="3" type="ORF">L484_023811</name>
</gene>
<dbReference type="AlphaFoldDB" id="W9RFP1"/>
<dbReference type="Pfam" id="PF02201">
    <property type="entry name" value="SWIB"/>
    <property type="match status" value="1"/>
</dbReference>
<protein>
    <submittedName>
        <fullName evidence="3">Upstream activation factor subunit spp27</fullName>
    </submittedName>
</protein>
<evidence type="ECO:0000313" key="4">
    <source>
        <dbReference type="Proteomes" id="UP000030645"/>
    </source>
</evidence>
<dbReference type="OrthoDB" id="10251073at2759"/>
<dbReference type="SMART" id="SM00151">
    <property type="entry name" value="SWIB"/>
    <property type="match status" value="1"/>
</dbReference>
<name>W9RFP1_9ROSA</name>
<reference evidence="4" key="1">
    <citation type="submission" date="2013-01" db="EMBL/GenBank/DDBJ databases">
        <title>Draft Genome Sequence of a Mulberry Tree, Morus notabilis C.K. Schneid.</title>
        <authorList>
            <person name="He N."/>
            <person name="Zhao S."/>
        </authorList>
    </citation>
    <scope>NUCLEOTIDE SEQUENCE</scope>
</reference>
<dbReference type="KEGG" id="mnt:21406565"/>
<feature type="compositionally biased region" description="Basic and acidic residues" evidence="1">
    <location>
        <begin position="33"/>
        <end position="44"/>
    </location>
</feature>
<dbReference type="InterPro" id="IPR003121">
    <property type="entry name" value="SWIB_MDM2_domain"/>
</dbReference>